<gene>
    <name evidence="1" type="ORF">VKT23_001234</name>
</gene>
<dbReference type="Proteomes" id="UP001498398">
    <property type="component" value="Unassembled WGS sequence"/>
</dbReference>
<keyword evidence="2" id="KW-1185">Reference proteome</keyword>
<accession>A0ABR1KBW2</accession>
<evidence type="ECO:0000313" key="1">
    <source>
        <dbReference type="EMBL" id="KAK7473133.1"/>
    </source>
</evidence>
<organism evidence="1 2">
    <name type="scientific">Marasmiellus scandens</name>
    <dbReference type="NCBI Taxonomy" id="2682957"/>
    <lineage>
        <taxon>Eukaryota</taxon>
        <taxon>Fungi</taxon>
        <taxon>Dikarya</taxon>
        <taxon>Basidiomycota</taxon>
        <taxon>Agaricomycotina</taxon>
        <taxon>Agaricomycetes</taxon>
        <taxon>Agaricomycetidae</taxon>
        <taxon>Agaricales</taxon>
        <taxon>Marasmiineae</taxon>
        <taxon>Omphalotaceae</taxon>
        <taxon>Marasmiellus</taxon>
    </lineage>
</organism>
<dbReference type="EMBL" id="JBANRG010000001">
    <property type="protein sequence ID" value="KAK7473133.1"/>
    <property type="molecule type" value="Genomic_DNA"/>
</dbReference>
<proteinExistence type="predicted"/>
<sequence length="648" mass="74311">MSVQRTARRDKHAIVHTIKSLTDDNELFPFIEAIPDALYNPGQVHKVRPDNVVLLTPLLLSIDPELNILIRIAQFVSKSSYWSDNVRAQYSLACTRALWTLAWNYVDIRPVQPWNTDHLRQFVSRMLSFLKSVNSSPLAHDIWSALAAICFVWMHTLSDSKQTSSHLFIYRDLVKAISHEADFLPMIDTSFSRDMLAKIIRSQRAYTVKWIAVIDSLKPSETWHVIQLLCLHRYLVDSQKSFTSLKTLPGDFEWMCDTIYPYSKAPLEVKDNSENIPCLLYTGDFLLALEQYIDETGVLNDSTDTLMRQHLRLFLSTSTPPVCSRDEARQCRQFVLRYLHMRYEDCPLHGIWEKFDVGDLKRVGQCILEHIQDPLNNTEQSSVCLKVAFIFVSSDAYTLRVFRRTGDFFPKLFICLHNGPLNTAFKEADGYMLFKTLLDLVVCPRLVPPGDLYEPLPLENLEQTRAKLVQEYLLPYFLSLNTLNSLSYQYTLTIAIASRYINLSCKSKVPSHCIGALNKLGLPGTWQDVHEKVQEIFAESITNLVNTKINENTVPESVKLALLDAMAFLPSRPGDAPWKWVTSRRSAEILLRAISQNPGLQNVQILEMYRDLEEEGERGTKRLLKHCRQLISMAELGENVIDRNSSES</sequence>
<name>A0ABR1KBW2_9AGAR</name>
<evidence type="ECO:0000313" key="2">
    <source>
        <dbReference type="Proteomes" id="UP001498398"/>
    </source>
</evidence>
<reference evidence="1 2" key="1">
    <citation type="submission" date="2024-01" db="EMBL/GenBank/DDBJ databases">
        <title>A draft genome for the cacao thread blight pathogen Marasmiellus scandens.</title>
        <authorList>
            <person name="Baruah I.K."/>
            <person name="Leung J."/>
            <person name="Bukari Y."/>
            <person name="Amoako-Attah I."/>
            <person name="Meinhardt L.W."/>
            <person name="Bailey B.A."/>
            <person name="Cohen S.P."/>
        </authorList>
    </citation>
    <scope>NUCLEOTIDE SEQUENCE [LARGE SCALE GENOMIC DNA]</scope>
    <source>
        <strain evidence="1 2">GH-19</strain>
    </source>
</reference>
<comment type="caution">
    <text evidence="1">The sequence shown here is derived from an EMBL/GenBank/DDBJ whole genome shotgun (WGS) entry which is preliminary data.</text>
</comment>
<protein>
    <submittedName>
        <fullName evidence="1">Uncharacterized protein</fullName>
    </submittedName>
</protein>